<proteinExistence type="predicted"/>
<evidence type="ECO:0000313" key="3">
    <source>
        <dbReference type="Proteomes" id="UP000277214"/>
    </source>
</evidence>
<dbReference type="Pfam" id="PF00455">
    <property type="entry name" value="DeoRC"/>
    <property type="match status" value="1"/>
</dbReference>
<name>A0A3S4FBV4_SALET</name>
<sequence length="53" mass="5618">MGGKTGVTTPTEDKAGLKQEIIANAQRKVLLADSSKYGVHSLFNVVPLSALMM</sequence>
<dbReference type="SUPFAM" id="SSF100950">
    <property type="entry name" value="NagB/RpiA/CoA transferase-like"/>
    <property type="match status" value="1"/>
</dbReference>
<dbReference type="EMBL" id="LR134149">
    <property type="protein sequence ID" value="VEA39655.1"/>
    <property type="molecule type" value="Genomic_DNA"/>
</dbReference>
<protein>
    <submittedName>
        <fullName evidence="2">DeoR family transcriptional regulator</fullName>
    </submittedName>
</protein>
<accession>A0A3S4FBV4</accession>
<dbReference type="AlphaFoldDB" id="A0A3S4FBV4"/>
<dbReference type="InterPro" id="IPR037171">
    <property type="entry name" value="NagB/RpiA_transferase-like"/>
</dbReference>
<evidence type="ECO:0000313" key="2">
    <source>
        <dbReference type="EMBL" id="VEA39655.1"/>
    </source>
</evidence>
<feature type="domain" description="DeoR-like transcriptional repressor C-terminal sensor" evidence="1">
    <location>
        <begin position="4"/>
        <end position="51"/>
    </location>
</feature>
<organism evidence="2 3">
    <name type="scientific">Salmonella enterica I</name>
    <dbReference type="NCBI Taxonomy" id="59201"/>
    <lineage>
        <taxon>Bacteria</taxon>
        <taxon>Pseudomonadati</taxon>
        <taxon>Pseudomonadota</taxon>
        <taxon>Gammaproteobacteria</taxon>
        <taxon>Enterobacterales</taxon>
        <taxon>Enterobacteriaceae</taxon>
        <taxon>Salmonella</taxon>
    </lineage>
</organism>
<dbReference type="InterPro" id="IPR014036">
    <property type="entry name" value="DeoR-like_C"/>
</dbReference>
<evidence type="ECO:0000259" key="1">
    <source>
        <dbReference type="Pfam" id="PF00455"/>
    </source>
</evidence>
<reference evidence="2 3" key="1">
    <citation type="submission" date="2018-12" db="EMBL/GenBank/DDBJ databases">
        <authorList>
            <consortium name="Pathogen Informatics"/>
        </authorList>
    </citation>
    <scope>NUCLEOTIDE SEQUENCE [LARGE SCALE GENOMIC DNA]</scope>
    <source>
        <strain evidence="2 3">NCTC8272</strain>
    </source>
</reference>
<dbReference type="Proteomes" id="UP000277214">
    <property type="component" value="Chromosome 1"/>
</dbReference>
<gene>
    <name evidence="2" type="ORF">NCTC8272_03206</name>
</gene>